<dbReference type="GO" id="GO:0016491">
    <property type="term" value="F:oxidoreductase activity"/>
    <property type="evidence" value="ECO:0007669"/>
    <property type="project" value="UniProtKB-ARBA"/>
</dbReference>
<evidence type="ECO:0000313" key="8">
    <source>
        <dbReference type="Proteomes" id="UP000095347"/>
    </source>
</evidence>
<dbReference type="PANTHER" id="PTHR32479:SF19">
    <property type="entry name" value="ANAEROBIC GLYCEROL-3-PHOSPHATE DEHYDROGENASE SUBUNIT C"/>
    <property type="match status" value="1"/>
</dbReference>
<protein>
    <submittedName>
        <fullName evidence="7">Glycerol-3-phosphate dehydrogenase</fullName>
    </submittedName>
</protein>
<dbReference type="EMBL" id="MCGG01000072">
    <property type="protein sequence ID" value="OEJ64304.1"/>
    <property type="molecule type" value="Genomic_DNA"/>
</dbReference>
<evidence type="ECO:0000256" key="5">
    <source>
        <dbReference type="ARBA" id="ARBA00023014"/>
    </source>
</evidence>
<dbReference type="InterPro" id="IPR004017">
    <property type="entry name" value="Cys_rich_dom"/>
</dbReference>
<dbReference type="OrthoDB" id="9765258at2"/>
<gene>
    <name evidence="7" type="ORF">BEN30_16610</name>
</gene>
<dbReference type="GO" id="GO:0051539">
    <property type="term" value="F:4 iron, 4 sulfur cluster binding"/>
    <property type="evidence" value="ECO:0007669"/>
    <property type="project" value="UniProtKB-KW"/>
</dbReference>
<accession>A0A1E5Q3P4</accession>
<name>A0A1E5Q3P4_9PROT</name>
<reference evidence="8" key="1">
    <citation type="submission" date="2016-07" db="EMBL/GenBank/DDBJ databases">
        <authorList>
            <person name="Florea S."/>
            <person name="Webb J.S."/>
            <person name="Jaromczyk J."/>
            <person name="Schardl C.L."/>
        </authorList>
    </citation>
    <scope>NUCLEOTIDE SEQUENCE [LARGE SCALE GENOMIC DNA]</scope>
    <source>
        <strain evidence="8">MV-1</strain>
    </source>
</reference>
<keyword evidence="2" id="KW-0479">Metal-binding</keyword>
<dbReference type="Proteomes" id="UP000095347">
    <property type="component" value="Unassembled WGS sequence"/>
</dbReference>
<dbReference type="PANTHER" id="PTHR32479">
    <property type="entry name" value="GLYCOLATE OXIDASE IRON-SULFUR SUBUNIT"/>
    <property type="match status" value="1"/>
</dbReference>
<dbReference type="AlphaFoldDB" id="A0A1E5Q3P4"/>
<evidence type="ECO:0000313" key="7">
    <source>
        <dbReference type="EMBL" id="OEJ64304.1"/>
    </source>
</evidence>
<keyword evidence="4" id="KW-0408">Iron</keyword>
<comment type="caution">
    <text evidence="7">The sequence shown here is derived from an EMBL/GenBank/DDBJ whole genome shotgun (WGS) entry which is preliminary data.</text>
</comment>
<sequence length="452" mass="49928">MSEGSMGAPTRHTIKWRDADFVDETKLFTELERVFDLCHGCRRCFNLCDSFPRLFDLIDNSPSEEIDGVAKADYWKVVDACTLCDLCFMTKCPYVPPHEWDLDFPHLMLRARAYQFKHGKGHKKQEQLGEMDKNGPLGVKLSGLANWATERSNTMTRTVMQVTHGVHKDAALPTFAKQTCRTQAKAQVLEINTTAPAHGVRKAVIYASCFGEYNDPAIVLDTRAVLAKNGIDAEIVYPECCGMPQLEQGDLARVAGKARAIALSLKPYVTEGYDIVVPVASCALMLKFEWPLIEPDDENVKALSQATFDVTEYVVDLAAKQGLADGLKPLKGGVTAHIACHARAQNMGRKAQELLKLIPEMDITVIERCSGHGGSWGVTKEFFEVGMKIGAPVFRDAAKVDNAYVVSECPLARDQILQGLERKDKTIEGPGKALRHPVQLLARAYGLTTEES</sequence>
<keyword evidence="1" id="KW-0004">4Fe-4S</keyword>
<proteinExistence type="predicted"/>
<dbReference type="STRING" id="28181.BEN30_16610"/>
<keyword evidence="5" id="KW-0411">Iron-sulfur</keyword>
<feature type="domain" description="Cysteine-rich" evidence="6">
    <location>
        <begin position="204"/>
        <end position="287"/>
    </location>
</feature>
<organism evidence="7 8">
    <name type="scientific">Magnetovibrio blakemorei</name>
    <dbReference type="NCBI Taxonomy" id="28181"/>
    <lineage>
        <taxon>Bacteria</taxon>
        <taxon>Pseudomonadati</taxon>
        <taxon>Pseudomonadota</taxon>
        <taxon>Alphaproteobacteria</taxon>
        <taxon>Rhodospirillales</taxon>
        <taxon>Magnetovibrionaceae</taxon>
        <taxon>Magnetovibrio</taxon>
    </lineage>
</organism>
<evidence type="ECO:0000256" key="3">
    <source>
        <dbReference type="ARBA" id="ARBA00022737"/>
    </source>
</evidence>
<dbReference type="Pfam" id="PF02754">
    <property type="entry name" value="CCG"/>
    <property type="match status" value="2"/>
</dbReference>
<keyword evidence="8" id="KW-1185">Reference proteome</keyword>
<feature type="domain" description="Cysteine-rich" evidence="6">
    <location>
        <begin position="334"/>
        <end position="410"/>
    </location>
</feature>
<keyword evidence="3" id="KW-0677">Repeat</keyword>
<evidence type="ECO:0000259" key="6">
    <source>
        <dbReference type="Pfam" id="PF02754"/>
    </source>
</evidence>
<dbReference type="RefSeq" id="WP_069959289.1">
    <property type="nucleotide sequence ID" value="NZ_MCGG01000072.1"/>
</dbReference>
<dbReference type="GO" id="GO:0046872">
    <property type="term" value="F:metal ion binding"/>
    <property type="evidence" value="ECO:0007669"/>
    <property type="project" value="UniProtKB-KW"/>
</dbReference>
<evidence type="ECO:0000256" key="4">
    <source>
        <dbReference type="ARBA" id="ARBA00023004"/>
    </source>
</evidence>
<evidence type="ECO:0000256" key="2">
    <source>
        <dbReference type="ARBA" id="ARBA00022723"/>
    </source>
</evidence>
<evidence type="ECO:0000256" key="1">
    <source>
        <dbReference type="ARBA" id="ARBA00022485"/>
    </source>
</evidence>